<feature type="transmembrane region" description="Helical" evidence="1">
    <location>
        <begin position="15"/>
        <end position="40"/>
    </location>
</feature>
<organism evidence="2 3">
    <name type="scientific">Microbacterium panaciterrae</name>
    <dbReference type="NCBI Taxonomy" id="985759"/>
    <lineage>
        <taxon>Bacteria</taxon>
        <taxon>Bacillati</taxon>
        <taxon>Actinomycetota</taxon>
        <taxon>Actinomycetes</taxon>
        <taxon>Micrococcales</taxon>
        <taxon>Microbacteriaceae</taxon>
        <taxon>Microbacterium</taxon>
    </lineage>
</organism>
<evidence type="ECO:0008006" key="4">
    <source>
        <dbReference type="Google" id="ProtNLM"/>
    </source>
</evidence>
<dbReference type="RefSeq" id="WP_345186624.1">
    <property type="nucleotide sequence ID" value="NZ_BAABGP010000014.1"/>
</dbReference>
<keyword evidence="1" id="KW-0472">Membrane</keyword>
<accession>A0ABP8PF68</accession>
<evidence type="ECO:0000256" key="1">
    <source>
        <dbReference type="SAM" id="Phobius"/>
    </source>
</evidence>
<sequence>MPDPREPRPAGVRPVLAWVIGVVSFFALSILGLGMLSLLAEQDIISVPQLGQLPGVVGMGLAVVVFALALRAVLAEARPSFVSSVFLALAAALAHLGGVWGTAVSEGTGGVRATAAAGQLVLGGASAVIVVAALVAAWVAIALRRTAARAPRWPWEKDGDE</sequence>
<proteinExistence type="predicted"/>
<keyword evidence="1" id="KW-1133">Transmembrane helix</keyword>
<dbReference type="Proteomes" id="UP001500731">
    <property type="component" value="Unassembled WGS sequence"/>
</dbReference>
<dbReference type="EMBL" id="BAABGP010000014">
    <property type="protein sequence ID" value="GAA4485603.1"/>
    <property type="molecule type" value="Genomic_DNA"/>
</dbReference>
<keyword evidence="3" id="KW-1185">Reference proteome</keyword>
<feature type="transmembrane region" description="Helical" evidence="1">
    <location>
        <begin position="120"/>
        <end position="143"/>
    </location>
</feature>
<keyword evidence="1" id="KW-0812">Transmembrane</keyword>
<feature type="transmembrane region" description="Helical" evidence="1">
    <location>
        <begin position="52"/>
        <end position="74"/>
    </location>
</feature>
<evidence type="ECO:0000313" key="3">
    <source>
        <dbReference type="Proteomes" id="UP001500731"/>
    </source>
</evidence>
<gene>
    <name evidence="2" type="ORF">GCM10023171_20220</name>
</gene>
<evidence type="ECO:0000313" key="2">
    <source>
        <dbReference type="EMBL" id="GAA4485603.1"/>
    </source>
</evidence>
<protein>
    <recommendedName>
        <fullName evidence="4">Tryptophan-associated transmembrane protein (Trp_oprn_chp)</fullName>
    </recommendedName>
</protein>
<comment type="caution">
    <text evidence="2">The sequence shown here is derived from an EMBL/GenBank/DDBJ whole genome shotgun (WGS) entry which is preliminary data.</text>
</comment>
<name>A0ABP8PF68_9MICO</name>
<feature type="transmembrane region" description="Helical" evidence="1">
    <location>
        <begin position="81"/>
        <end position="100"/>
    </location>
</feature>
<reference evidence="3" key="1">
    <citation type="journal article" date="2019" name="Int. J. Syst. Evol. Microbiol.">
        <title>The Global Catalogue of Microorganisms (GCM) 10K type strain sequencing project: providing services to taxonomists for standard genome sequencing and annotation.</title>
        <authorList>
            <consortium name="The Broad Institute Genomics Platform"/>
            <consortium name="The Broad Institute Genome Sequencing Center for Infectious Disease"/>
            <person name="Wu L."/>
            <person name="Ma J."/>
        </authorList>
    </citation>
    <scope>NUCLEOTIDE SEQUENCE [LARGE SCALE GENOMIC DNA]</scope>
    <source>
        <strain evidence="3">JCM 17839</strain>
    </source>
</reference>